<organism evidence="2 3">
    <name type="scientific">Eumeta variegata</name>
    <name type="common">Bagworm moth</name>
    <name type="synonym">Eumeta japonica</name>
    <dbReference type="NCBI Taxonomy" id="151549"/>
    <lineage>
        <taxon>Eukaryota</taxon>
        <taxon>Metazoa</taxon>
        <taxon>Ecdysozoa</taxon>
        <taxon>Arthropoda</taxon>
        <taxon>Hexapoda</taxon>
        <taxon>Insecta</taxon>
        <taxon>Pterygota</taxon>
        <taxon>Neoptera</taxon>
        <taxon>Endopterygota</taxon>
        <taxon>Lepidoptera</taxon>
        <taxon>Glossata</taxon>
        <taxon>Ditrysia</taxon>
        <taxon>Tineoidea</taxon>
        <taxon>Psychidae</taxon>
        <taxon>Oiketicinae</taxon>
        <taxon>Eumeta</taxon>
    </lineage>
</organism>
<gene>
    <name evidence="2" type="ORF">EVAR_79367_1</name>
</gene>
<evidence type="ECO:0000313" key="3">
    <source>
        <dbReference type="Proteomes" id="UP000299102"/>
    </source>
</evidence>
<keyword evidence="3" id="KW-1185">Reference proteome</keyword>
<dbReference type="AlphaFoldDB" id="A0A4C1TEU7"/>
<dbReference type="Proteomes" id="UP000299102">
    <property type="component" value="Unassembled WGS sequence"/>
</dbReference>
<reference evidence="2 3" key="1">
    <citation type="journal article" date="2019" name="Commun. Biol.">
        <title>The bagworm genome reveals a unique fibroin gene that provides high tensile strength.</title>
        <authorList>
            <person name="Kono N."/>
            <person name="Nakamura H."/>
            <person name="Ohtoshi R."/>
            <person name="Tomita M."/>
            <person name="Numata K."/>
            <person name="Arakawa K."/>
        </authorList>
    </citation>
    <scope>NUCLEOTIDE SEQUENCE [LARGE SCALE GENOMIC DNA]</scope>
</reference>
<feature type="compositionally biased region" description="Basic and acidic residues" evidence="1">
    <location>
        <begin position="9"/>
        <end position="19"/>
    </location>
</feature>
<evidence type="ECO:0000256" key="1">
    <source>
        <dbReference type="SAM" id="MobiDB-lite"/>
    </source>
</evidence>
<feature type="region of interest" description="Disordered" evidence="1">
    <location>
        <begin position="1"/>
        <end position="70"/>
    </location>
</feature>
<accession>A0A4C1TEU7</accession>
<comment type="caution">
    <text evidence="2">The sequence shown here is derived from an EMBL/GenBank/DDBJ whole genome shotgun (WGS) entry which is preliminary data.</text>
</comment>
<feature type="compositionally biased region" description="Basic residues" evidence="1">
    <location>
        <begin position="20"/>
        <end position="29"/>
    </location>
</feature>
<sequence>MHWRGGVVIEREGMRERKERGRKRKRLSHGHPSVIEQQLNCPTADAFRRPPRSVPADRSRRGPPTNTHAPVFNAEIDDVDVFLNDHTQE</sequence>
<evidence type="ECO:0000313" key="2">
    <source>
        <dbReference type="EMBL" id="GBP13039.1"/>
    </source>
</evidence>
<proteinExistence type="predicted"/>
<protein>
    <submittedName>
        <fullName evidence="2">Uncharacterized protein</fullName>
    </submittedName>
</protein>
<dbReference type="EMBL" id="BGZK01000054">
    <property type="protein sequence ID" value="GBP13039.1"/>
    <property type="molecule type" value="Genomic_DNA"/>
</dbReference>
<name>A0A4C1TEU7_EUMVA</name>